<name>A0A9Q1ER43_SYNKA</name>
<gene>
    <name evidence="2" type="ORF">SKAU_G00307890</name>
</gene>
<protein>
    <submittedName>
        <fullName evidence="2">Uncharacterized protein</fullName>
    </submittedName>
</protein>
<evidence type="ECO:0000313" key="3">
    <source>
        <dbReference type="Proteomes" id="UP001152622"/>
    </source>
</evidence>
<accession>A0A9Q1ER43</accession>
<reference evidence="2" key="1">
    <citation type="journal article" date="2023" name="Science">
        <title>Genome structures resolve the early diversification of teleost fishes.</title>
        <authorList>
            <person name="Parey E."/>
            <person name="Louis A."/>
            <person name="Montfort J."/>
            <person name="Bouchez O."/>
            <person name="Roques C."/>
            <person name="Iampietro C."/>
            <person name="Lluch J."/>
            <person name="Castinel A."/>
            <person name="Donnadieu C."/>
            <person name="Desvignes T."/>
            <person name="Floi Bucao C."/>
            <person name="Jouanno E."/>
            <person name="Wen M."/>
            <person name="Mejri S."/>
            <person name="Dirks R."/>
            <person name="Jansen H."/>
            <person name="Henkel C."/>
            <person name="Chen W.J."/>
            <person name="Zahm M."/>
            <person name="Cabau C."/>
            <person name="Klopp C."/>
            <person name="Thompson A.W."/>
            <person name="Robinson-Rechavi M."/>
            <person name="Braasch I."/>
            <person name="Lecointre G."/>
            <person name="Bobe J."/>
            <person name="Postlethwait J.H."/>
            <person name="Berthelot C."/>
            <person name="Roest Crollius H."/>
            <person name="Guiguen Y."/>
        </authorList>
    </citation>
    <scope>NUCLEOTIDE SEQUENCE</scope>
    <source>
        <strain evidence="2">WJC10195</strain>
    </source>
</reference>
<proteinExistence type="predicted"/>
<dbReference type="EMBL" id="JAINUF010000013">
    <property type="protein sequence ID" value="KAJ8343460.1"/>
    <property type="molecule type" value="Genomic_DNA"/>
</dbReference>
<dbReference type="Proteomes" id="UP001152622">
    <property type="component" value="Chromosome 13"/>
</dbReference>
<organism evidence="2 3">
    <name type="scientific">Synaphobranchus kaupii</name>
    <name type="common">Kaup's arrowtooth eel</name>
    <dbReference type="NCBI Taxonomy" id="118154"/>
    <lineage>
        <taxon>Eukaryota</taxon>
        <taxon>Metazoa</taxon>
        <taxon>Chordata</taxon>
        <taxon>Craniata</taxon>
        <taxon>Vertebrata</taxon>
        <taxon>Euteleostomi</taxon>
        <taxon>Actinopterygii</taxon>
        <taxon>Neopterygii</taxon>
        <taxon>Teleostei</taxon>
        <taxon>Anguilliformes</taxon>
        <taxon>Synaphobranchidae</taxon>
        <taxon>Synaphobranchus</taxon>
    </lineage>
</organism>
<evidence type="ECO:0000256" key="1">
    <source>
        <dbReference type="SAM" id="MobiDB-lite"/>
    </source>
</evidence>
<evidence type="ECO:0000313" key="2">
    <source>
        <dbReference type="EMBL" id="KAJ8343460.1"/>
    </source>
</evidence>
<sequence length="162" mass="17410">MGRGSEKGWERGAECSGCHGDPPLGVTGRSRDRRSSRSSPGYNIGGGREPESPAICTLLQGACFVKAVSHSGCIKAGQQLSVTDRLDNLLHYRPQICQPQGCQITVRREGQGHWISTAVSAPHGVIKTALLGAVRKLAGVRDSATPLVTMSIHTNRQRWIEL</sequence>
<dbReference type="AlphaFoldDB" id="A0A9Q1ER43"/>
<feature type="region of interest" description="Disordered" evidence="1">
    <location>
        <begin position="1"/>
        <end position="46"/>
    </location>
</feature>
<comment type="caution">
    <text evidence="2">The sequence shown here is derived from an EMBL/GenBank/DDBJ whole genome shotgun (WGS) entry which is preliminary data.</text>
</comment>
<keyword evidence="3" id="KW-1185">Reference proteome</keyword>
<feature type="compositionally biased region" description="Basic and acidic residues" evidence="1">
    <location>
        <begin position="1"/>
        <end position="13"/>
    </location>
</feature>